<dbReference type="GeneID" id="68865311"/>
<protein>
    <submittedName>
        <fullName evidence="2">Bacterio-opsin activator</fullName>
    </submittedName>
</protein>
<proteinExistence type="predicted"/>
<accession>A0AAQ4CP33</accession>
<evidence type="ECO:0000313" key="2">
    <source>
        <dbReference type="EMBL" id="BDB97564.1"/>
    </source>
</evidence>
<dbReference type="Pfam" id="PF04967">
    <property type="entry name" value="HTH_10"/>
    <property type="match status" value="1"/>
</dbReference>
<keyword evidence="3" id="KW-1185">Reference proteome</keyword>
<dbReference type="KEGG" id="scas:SACC_05810"/>
<name>A0AAQ4CP33_9CREN</name>
<evidence type="ECO:0000259" key="1">
    <source>
        <dbReference type="Pfam" id="PF04967"/>
    </source>
</evidence>
<reference evidence="2 3" key="1">
    <citation type="journal article" date="2022" name="Microbiol. Resour. Announc.">
        <title>Complete Genome Sequence of the Hyperthermophilic and Acidophilic Archaeon Saccharolobus caldissimus Strain HS-3T.</title>
        <authorList>
            <person name="Sakai H.D."/>
            <person name="Kurosawa N."/>
        </authorList>
    </citation>
    <scope>NUCLEOTIDE SEQUENCE [LARGE SCALE GENOMIC DNA]</scope>
    <source>
        <strain evidence="2 3">JCM32116</strain>
    </source>
</reference>
<dbReference type="EMBL" id="AP025226">
    <property type="protein sequence ID" value="BDB97564.1"/>
    <property type="molecule type" value="Genomic_DNA"/>
</dbReference>
<dbReference type="InterPro" id="IPR007050">
    <property type="entry name" value="HTH_bacterioopsin"/>
</dbReference>
<sequence length="194" mass="22441">MLLYAVIKTPSIKQLSDINLSKVSVNILDIRVEKDKGKILMEIKGDEKVAKEICEEPLKVSRFKFICTSYIQSDLLYILSQYILMNGAILNDGIIWTLILNDYTELKQLLNSLLTVTKEFKVLKVIKAERRDTITARQEQILRIALEAGFFDYPRRIGLKELAKKLNMSPSNLSEIIRRAEKNLITAYFREKEI</sequence>
<organism evidence="2 3">
    <name type="scientific">Saccharolobus caldissimus</name>
    <dbReference type="NCBI Taxonomy" id="1702097"/>
    <lineage>
        <taxon>Archaea</taxon>
        <taxon>Thermoproteota</taxon>
        <taxon>Thermoprotei</taxon>
        <taxon>Sulfolobales</taxon>
        <taxon>Sulfolobaceae</taxon>
        <taxon>Saccharolobus</taxon>
    </lineage>
</organism>
<feature type="domain" description="HTH bat-type" evidence="1">
    <location>
        <begin position="134"/>
        <end position="186"/>
    </location>
</feature>
<dbReference type="InterPro" id="IPR036388">
    <property type="entry name" value="WH-like_DNA-bd_sf"/>
</dbReference>
<gene>
    <name evidence="2" type="ORF">SACC_05810</name>
</gene>
<evidence type="ECO:0000313" key="3">
    <source>
        <dbReference type="Proteomes" id="UP001319921"/>
    </source>
</evidence>
<dbReference type="Gene3D" id="1.10.10.10">
    <property type="entry name" value="Winged helix-like DNA-binding domain superfamily/Winged helix DNA-binding domain"/>
    <property type="match status" value="1"/>
</dbReference>
<dbReference type="RefSeq" id="WP_229571553.1">
    <property type="nucleotide sequence ID" value="NZ_AP025226.1"/>
</dbReference>
<dbReference type="Proteomes" id="UP001319921">
    <property type="component" value="Chromosome"/>
</dbReference>
<dbReference type="PANTHER" id="PTHR34236:SF1">
    <property type="entry name" value="DIMETHYL SULFOXIDE REDUCTASE TRANSCRIPTIONAL ACTIVATOR"/>
    <property type="match status" value="1"/>
</dbReference>
<dbReference type="AlphaFoldDB" id="A0AAQ4CP33"/>
<dbReference type="PANTHER" id="PTHR34236">
    <property type="entry name" value="DIMETHYL SULFOXIDE REDUCTASE TRANSCRIPTIONAL ACTIVATOR"/>
    <property type="match status" value="1"/>
</dbReference>